<keyword evidence="2" id="KW-0812">Transmembrane</keyword>
<proteinExistence type="predicted"/>
<evidence type="ECO:0000256" key="1">
    <source>
        <dbReference type="SAM" id="MobiDB-lite"/>
    </source>
</evidence>
<evidence type="ECO:0000259" key="3">
    <source>
        <dbReference type="Pfam" id="PF16335"/>
    </source>
</evidence>
<keyword evidence="5" id="KW-1185">Reference proteome</keyword>
<dbReference type="InterPro" id="IPR052743">
    <property type="entry name" value="Glutaminase_GtaA"/>
</dbReference>
<dbReference type="EMBL" id="KZ110592">
    <property type="protein sequence ID" value="OSX66729.1"/>
    <property type="molecule type" value="Genomic_DNA"/>
</dbReference>
<dbReference type="OrthoDB" id="3918848at2759"/>
<dbReference type="PANTHER" id="PTHR31987">
    <property type="entry name" value="GLUTAMINASE A-RELATED"/>
    <property type="match status" value="1"/>
</dbReference>
<dbReference type="RefSeq" id="XP_024343523.1">
    <property type="nucleotide sequence ID" value="XM_024484297.1"/>
</dbReference>
<dbReference type="AlphaFoldDB" id="A0A1X6NDL6"/>
<dbReference type="Pfam" id="PF16335">
    <property type="entry name" value="GtaA_6_Hairpin"/>
    <property type="match status" value="1"/>
</dbReference>
<feature type="domain" description="Glutaminase A central" evidence="3">
    <location>
        <begin position="24"/>
        <end position="289"/>
    </location>
</feature>
<feature type="region of interest" description="Disordered" evidence="1">
    <location>
        <begin position="406"/>
        <end position="427"/>
    </location>
</feature>
<protein>
    <recommendedName>
        <fullName evidence="3">Glutaminase A central domain-containing protein</fullName>
    </recommendedName>
</protein>
<evidence type="ECO:0000313" key="5">
    <source>
        <dbReference type="Proteomes" id="UP000194127"/>
    </source>
</evidence>
<dbReference type="Proteomes" id="UP000194127">
    <property type="component" value="Unassembled WGS sequence"/>
</dbReference>
<evidence type="ECO:0000313" key="4">
    <source>
        <dbReference type="EMBL" id="OSX66729.1"/>
    </source>
</evidence>
<reference evidence="4 5" key="1">
    <citation type="submission" date="2017-04" db="EMBL/GenBank/DDBJ databases">
        <title>Genome Sequence of the Model Brown-Rot Fungus Postia placenta SB12.</title>
        <authorList>
            <consortium name="DOE Joint Genome Institute"/>
            <person name="Gaskell J."/>
            <person name="Kersten P."/>
            <person name="Larrondo L.F."/>
            <person name="Canessa P."/>
            <person name="Martinez D."/>
            <person name="Hibbett D."/>
            <person name="Schmoll M."/>
            <person name="Kubicek C.P."/>
            <person name="Martinez A.T."/>
            <person name="Yadav J."/>
            <person name="Master E."/>
            <person name="Magnuson J.K."/>
            <person name="James T."/>
            <person name="Yaver D."/>
            <person name="Berka R."/>
            <person name="Labutti K."/>
            <person name="Lipzen A."/>
            <person name="Aerts A."/>
            <person name="Barry K."/>
            <person name="Henrissat B."/>
            <person name="Blanchette R."/>
            <person name="Grigoriev I."/>
            <person name="Cullen D."/>
        </authorList>
    </citation>
    <scope>NUCLEOTIDE SEQUENCE [LARGE SCALE GENOMIC DNA]</scope>
    <source>
        <strain evidence="4 5">MAD-698-R-SB12</strain>
    </source>
</reference>
<name>A0A1X6NDL6_9APHY</name>
<evidence type="ECO:0000256" key="2">
    <source>
        <dbReference type="SAM" id="Phobius"/>
    </source>
</evidence>
<dbReference type="PANTHER" id="PTHR31987:SF1">
    <property type="entry name" value="GLUTAMINASE A"/>
    <property type="match status" value="1"/>
</dbReference>
<dbReference type="STRING" id="670580.A0A1X6NDL6"/>
<feature type="transmembrane region" description="Helical" evidence="2">
    <location>
        <begin position="325"/>
        <end position="346"/>
    </location>
</feature>
<accession>A0A1X6NDL6</accession>
<gene>
    <name evidence="4" type="ORF">POSPLADRAFT_1133066</name>
</gene>
<sequence>MGSVRTSCLVSYHYVSFFTNTTTQIQWSIFMKNIGNDNRVSPVEVLYAALPTFLYFNSSFVWPLLRPLLDSQVALEHTLSYAVRDVETRNILIMLSVYLSWLQAHGEEEGSLVPSWIYHNSDLIMYWAYYLNDESVTFTNQMSADLQTEANMTNLALKGIVAFGAASNILSQVTDYVIPLNAVTEMASQWDSLVTSDNQSWIPFCYGCLPSWALMYNLYADVLLGTELINSMTAFYANLLLNNTETWLAFTAATATNSTVRDALISRIWEHASYNQTQCIFPTLYEVNRIGITCNGSANTLGISMPDYGAVSQHSEDPTRSSSHVSAIVGGVLGGIIGTVSLILAMRWSRRTFHWRNGRLHRNVARGTIEAVPYTYARGNDLPALSGVITEKKQREILQERADHEARTAASGIPNDAVPAGVSNQSDRDLVEDVEGLRGELAELRRLVHATTPGALEAPPNLPSSVRYIAHRFLVGGLTQGTWVHPAQGRHGRSDPTKTVRPHRNVPEIFRLSAAPPEDISNAFVNANAHIGGIDVVFDNTEIVALGELQGTPGDLAQTLFVLELLGRPQGVGQVLLGRAGLEEMSCSSTRHY</sequence>
<dbReference type="GeneID" id="36329246"/>
<dbReference type="InterPro" id="IPR032514">
    <property type="entry name" value="GtaA_central"/>
</dbReference>
<organism evidence="4 5">
    <name type="scientific">Postia placenta MAD-698-R-SB12</name>
    <dbReference type="NCBI Taxonomy" id="670580"/>
    <lineage>
        <taxon>Eukaryota</taxon>
        <taxon>Fungi</taxon>
        <taxon>Dikarya</taxon>
        <taxon>Basidiomycota</taxon>
        <taxon>Agaricomycotina</taxon>
        <taxon>Agaricomycetes</taxon>
        <taxon>Polyporales</taxon>
        <taxon>Adustoporiaceae</taxon>
        <taxon>Rhodonia</taxon>
    </lineage>
</organism>
<keyword evidence="2" id="KW-1133">Transmembrane helix</keyword>
<keyword evidence="2" id="KW-0472">Membrane</keyword>